<keyword evidence="4 6" id="KW-0802">TPR repeat</keyword>
<evidence type="ECO:0000313" key="8">
    <source>
        <dbReference type="Proteomes" id="UP000433089"/>
    </source>
</evidence>
<sequence>MEKVLSSHVGVKINEWYKMIRQFSVPDAEILKAEVEQEIEQMEEDQDLLIYYQLMCFRHQIMLDYIQPVDFNKNRPSISTLLEQIESSREKLTGMLEYYKLFFTGMYEFSNKEYVEAIKYYRKAENKLGVVTDEIEKAEFHFKVAEAYYIMKQTHVSMHHILKAMEIYEKYDLYKVRKIQCSFVIAGNYDDMKYSEKALPHLEKSVKMAEEAKNNRLISSAYYNLADCYECLGDIDRAIYFCEKAVQINENERYDNLPHSLYFLSSLLMKKGDYKQGKDILDYGLSISIQFQDELYKQLFHFIKALYVDKVNIDQINQVFHYLDENKIYAYLEELSYDVADMFKSKGDHEAANEFLMKMLDTQTKILKGDCLYEY</sequence>
<dbReference type="Proteomes" id="UP000433089">
    <property type="component" value="Unassembled WGS sequence"/>
</dbReference>
<organism evidence="7 8">
    <name type="scientific">Bacillus altitudinis</name>
    <dbReference type="NCBI Taxonomy" id="293387"/>
    <lineage>
        <taxon>Bacteria</taxon>
        <taxon>Bacillati</taxon>
        <taxon>Bacillota</taxon>
        <taxon>Bacilli</taxon>
        <taxon>Bacillales</taxon>
        <taxon>Bacillaceae</taxon>
        <taxon>Bacillus</taxon>
    </lineage>
</organism>
<gene>
    <name evidence="7" type="primary">rapH</name>
    <name evidence="7" type="ORF">BACI348_50046</name>
</gene>
<evidence type="ECO:0000256" key="6">
    <source>
        <dbReference type="PROSITE-ProRule" id="PRU00339"/>
    </source>
</evidence>
<dbReference type="SMART" id="SM00028">
    <property type="entry name" value="TPR"/>
    <property type="match status" value="4"/>
</dbReference>
<dbReference type="GO" id="GO:0005737">
    <property type="term" value="C:cytoplasm"/>
    <property type="evidence" value="ECO:0007669"/>
    <property type="project" value="UniProtKB-SubCell"/>
</dbReference>
<proteinExistence type="inferred from homology"/>
<accession>A0A653V5B2</accession>
<dbReference type="SUPFAM" id="SSF48452">
    <property type="entry name" value="TPR-like"/>
    <property type="match status" value="1"/>
</dbReference>
<dbReference type="GO" id="GO:0016787">
    <property type="term" value="F:hydrolase activity"/>
    <property type="evidence" value="ECO:0007669"/>
    <property type="project" value="UniProtKB-KW"/>
</dbReference>
<evidence type="ECO:0000256" key="5">
    <source>
        <dbReference type="ARBA" id="ARBA00038253"/>
    </source>
</evidence>
<comment type="subcellular location">
    <subcellularLocation>
        <location evidence="1">Cytoplasm</location>
    </subcellularLocation>
</comment>
<evidence type="ECO:0000256" key="4">
    <source>
        <dbReference type="ARBA" id="ARBA00022803"/>
    </source>
</evidence>
<dbReference type="Pfam" id="PF18801">
    <property type="entry name" value="RapH_N"/>
    <property type="match status" value="1"/>
</dbReference>
<comment type="similarity">
    <text evidence="5">Belongs to the Rap family.</text>
</comment>
<dbReference type="Pfam" id="PF13424">
    <property type="entry name" value="TPR_12"/>
    <property type="match status" value="1"/>
</dbReference>
<evidence type="ECO:0000256" key="2">
    <source>
        <dbReference type="ARBA" id="ARBA00022490"/>
    </source>
</evidence>
<dbReference type="InterPro" id="IPR011990">
    <property type="entry name" value="TPR-like_helical_dom_sf"/>
</dbReference>
<dbReference type="PANTHER" id="PTHR46630">
    <property type="entry name" value="TETRATRICOPEPTIDE REPEAT PROTEIN 29"/>
    <property type="match status" value="1"/>
</dbReference>
<keyword evidence="2" id="KW-0963">Cytoplasm</keyword>
<dbReference type="EMBL" id="CABWLH010000010">
    <property type="protein sequence ID" value="VXC01313.1"/>
    <property type="molecule type" value="Genomic_DNA"/>
</dbReference>
<evidence type="ECO:0000256" key="3">
    <source>
        <dbReference type="ARBA" id="ARBA00022737"/>
    </source>
</evidence>
<keyword evidence="7" id="KW-0378">Hydrolase</keyword>
<reference evidence="7 8" key="1">
    <citation type="submission" date="2019-10" db="EMBL/GenBank/DDBJ databases">
        <authorList>
            <person name="Karimi E."/>
        </authorList>
    </citation>
    <scope>NUCLEOTIDE SEQUENCE [LARGE SCALE GENOMIC DNA]</scope>
    <source>
        <strain evidence="7">Bacillus sp. 348</strain>
    </source>
</reference>
<dbReference type="InterPro" id="IPR019734">
    <property type="entry name" value="TPR_rpt"/>
</dbReference>
<feature type="repeat" description="TPR" evidence="6">
    <location>
        <begin position="219"/>
        <end position="252"/>
    </location>
</feature>
<protein>
    <submittedName>
        <fullName evidence="7">Response regulator aspartate phosphatase</fullName>
        <ecNumber evidence="7">3.1.-.-</ecNumber>
    </submittedName>
</protein>
<evidence type="ECO:0000256" key="1">
    <source>
        <dbReference type="ARBA" id="ARBA00004496"/>
    </source>
</evidence>
<dbReference type="InterPro" id="IPR051476">
    <property type="entry name" value="Bac_ResReg_Asp_Phosphatase"/>
</dbReference>
<keyword evidence="3" id="KW-0677">Repeat</keyword>
<name>A0A653V5B2_BACAB</name>
<dbReference type="AlphaFoldDB" id="A0A653V5B2"/>
<dbReference type="RefSeq" id="WP_061409274.1">
    <property type="nucleotide sequence ID" value="NZ_JAUCFV010000005.1"/>
</dbReference>
<dbReference type="PANTHER" id="PTHR46630:SF1">
    <property type="entry name" value="TETRATRICOPEPTIDE REPEAT PROTEIN 29"/>
    <property type="match status" value="1"/>
</dbReference>
<dbReference type="PROSITE" id="PS50005">
    <property type="entry name" value="TPR"/>
    <property type="match status" value="1"/>
</dbReference>
<dbReference type="EC" id="3.1.-.-" evidence="7"/>
<dbReference type="Gene3D" id="1.25.40.10">
    <property type="entry name" value="Tetratricopeptide repeat domain"/>
    <property type="match status" value="1"/>
</dbReference>
<evidence type="ECO:0000313" key="7">
    <source>
        <dbReference type="EMBL" id="VXC01313.1"/>
    </source>
</evidence>